<dbReference type="AlphaFoldDB" id="H3ZB63"/>
<evidence type="ECO:0000256" key="1">
    <source>
        <dbReference type="ARBA" id="ARBA00009353"/>
    </source>
</evidence>
<sequence>MRILITGGTGLIGTALVKHWQAQHQLTILSRTARTDTEQVSYRQQLSDIDLNQIDAIVNLAGEPIADKRWSAAQKARICDSRWQLTEQLVQALNSVSHPPKILISGSAIGFYGRQGEQEIDEDYQAFFPEFSHDICARWENLAMQASSPQTRVCLLRTGVVLAAKGGALKKMLPPFKLGLGGKIGSGEQYMSWIHLDDMVALIDFILHNDNLSGPVNAVAPKPVTNAVFSAELAKRLQRPTLLPMPAPVLKLLFGEMSDILLYGQRVVPKRLLEAGFQFRYPQLSQALNALAL</sequence>
<dbReference type="eggNOG" id="COG1090">
    <property type="taxonomic scope" value="Bacteria"/>
</dbReference>
<dbReference type="Pfam" id="PF01370">
    <property type="entry name" value="Epimerase"/>
    <property type="match status" value="1"/>
</dbReference>
<name>H3ZB63_9ALTE</name>
<dbReference type="RefSeq" id="WP_008949582.1">
    <property type="nucleotide sequence ID" value="NZ_AHTH01000005.1"/>
</dbReference>
<feature type="domain" description="DUF1731" evidence="3">
    <location>
        <begin position="245"/>
        <end position="291"/>
    </location>
</feature>
<dbReference type="InterPro" id="IPR010099">
    <property type="entry name" value="SDR39U1"/>
</dbReference>
<comment type="caution">
    <text evidence="4">The sequence shown here is derived from an EMBL/GenBank/DDBJ whole genome shotgun (WGS) entry which is preliminary data.</text>
</comment>
<organism evidence="4 5">
    <name type="scientific">Alishewanella jeotgali KCTC 22429</name>
    <dbReference type="NCBI Taxonomy" id="1129374"/>
    <lineage>
        <taxon>Bacteria</taxon>
        <taxon>Pseudomonadati</taxon>
        <taxon>Pseudomonadota</taxon>
        <taxon>Gammaproteobacteria</taxon>
        <taxon>Alteromonadales</taxon>
        <taxon>Alteromonadaceae</taxon>
        <taxon>Alishewanella</taxon>
    </lineage>
</organism>
<dbReference type="PANTHER" id="PTHR11092:SF0">
    <property type="entry name" value="EPIMERASE FAMILY PROTEIN SDR39U1"/>
    <property type="match status" value="1"/>
</dbReference>
<evidence type="ECO:0000313" key="4">
    <source>
        <dbReference type="EMBL" id="EHR42177.1"/>
    </source>
</evidence>
<dbReference type="PATRIC" id="fig|1129374.4.peg.574"/>
<keyword evidence="5" id="KW-1185">Reference proteome</keyword>
<accession>H3ZB63</accession>
<proteinExistence type="inferred from homology"/>
<protein>
    <recommendedName>
        <fullName evidence="6">Sugar nucleotide epimerase</fullName>
    </recommendedName>
</protein>
<evidence type="ECO:0000259" key="3">
    <source>
        <dbReference type="Pfam" id="PF08338"/>
    </source>
</evidence>
<evidence type="ECO:0000259" key="2">
    <source>
        <dbReference type="Pfam" id="PF01370"/>
    </source>
</evidence>
<evidence type="ECO:0008006" key="6">
    <source>
        <dbReference type="Google" id="ProtNLM"/>
    </source>
</evidence>
<dbReference type="Pfam" id="PF08338">
    <property type="entry name" value="DUF1731"/>
    <property type="match status" value="1"/>
</dbReference>
<dbReference type="EMBL" id="AHTH01000005">
    <property type="protein sequence ID" value="EHR42177.1"/>
    <property type="molecule type" value="Genomic_DNA"/>
</dbReference>
<dbReference type="Gene3D" id="3.40.50.720">
    <property type="entry name" value="NAD(P)-binding Rossmann-like Domain"/>
    <property type="match status" value="1"/>
</dbReference>
<dbReference type="STRING" id="1129374.AJE_02841"/>
<dbReference type="InterPro" id="IPR013549">
    <property type="entry name" value="DUF1731"/>
</dbReference>
<feature type="domain" description="NAD-dependent epimerase/dehydratase" evidence="2">
    <location>
        <begin position="3"/>
        <end position="210"/>
    </location>
</feature>
<dbReference type="SUPFAM" id="SSF51735">
    <property type="entry name" value="NAD(P)-binding Rossmann-fold domains"/>
    <property type="match status" value="1"/>
</dbReference>
<reference evidence="4 5" key="1">
    <citation type="journal article" date="2012" name="J. Bacteriol.">
        <title>Genome Sequence of Extracellular-Protease-Producing Alishewanella jeotgali Isolated from Traditional Korean Fermented Seafood.</title>
        <authorList>
            <person name="Jung J."/>
            <person name="Chun J."/>
            <person name="Park W."/>
        </authorList>
    </citation>
    <scope>NUCLEOTIDE SEQUENCE [LARGE SCALE GENOMIC DNA]</scope>
    <source>
        <strain evidence="4 5">KCTC 22429</strain>
    </source>
</reference>
<dbReference type="InterPro" id="IPR001509">
    <property type="entry name" value="Epimerase_deHydtase"/>
</dbReference>
<dbReference type="NCBIfam" id="TIGR01777">
    <property type="entry name" value="yfcH"/>
    <property type="match status" value="1"/>
</dbReference>
<dbReference type="CDD" id="cd05242">
    <property type="entry name" value="SDR_a8"/>
    <property type="match status" value="1"/>
</dbReference>
<dbReference type="Proteomes" id="UP000012046">
    <property type="component" value="Unassembled WGS sequence"/>
</dbReference>
<dbReference type="PANTHER" id="PTHR11092">
    <property type="entry name" value="SUGAR NUCLEOTIDE EPIMERASE RELATED"/>
    <property type="match status" value="1"/>
</dbReference>
<gene>
    <name evidence="4" type="ORF">AJE_02841</name>
</gene>
<comment type="similarity">
    <text evidence="1">Belongs to the NAD(P)-dependent epimerase/dehydratase family. SDR39U1 subfamily.</text>
</comment>
<dbReference type="InterPro" id="IPR036291">
    <property type="entry name" value="NAD(P)-bd_dom_sf"/>
</dbReference>
<evidence type="ECO:0000313" key="5">
    <source>
        <dbReference type="Proteomes" id="UP000012046"/>
    </source>
</evidence>